<dbReference type="GeneTree" id="ENSGT00940000155025"/>
<accession>A0AAQ6IID2</accession>
<dbReference type="Ensembl" id="ENSATET00000077823.1">
    <property type="protein sequence ID" value="ENSATEP00000074526.1"/>
    <property type="gene ID" value="ENSATEG00000032479.1"/>
</dbReference>
<dbReference type="SUPFAM" id="SSF49899">
    <property type="entry name" value="Concanavalin A-like lectins/glucanases"/>
    <property type="match status" value="1"/>
</dbReference>
<evidence type="ECO:0000313" key="4">
    <source>
        <dbReference type="Ensembl" id="ENSATEP00000074526.1"/>
    </source>
</evidence>
<evidence type="ECO:0000313" key="5">
    <source>
        <dbReference type="Proteomes" id="UP000265040"/>
    </source>
</evidence>
<dbReference type="GO" id="GO:0030246">
    <property type="term" value="F:carbohydrate binding"/>
    <property type="evidence" value="ECO:0007669"/>
    <property type="project" value="UniProtKB-UniRule"/>
</dbReference>
<dbReference type="PANTHER" id="PTHR11346:SF112">
    <property type="entry name" value="GALECTIN"/>
    <property type="match status" value="1"/>
</dbReference>
<dbReference type="InterPro" id="IPR044156">
    <property type="entry name" value="Galectin-like"/>
</dbReference>
<evidence type="ECO:0000259" key="3">
    <source>
        <dbReference type="PROSITE" id="PS51304"/>
    </source>
</evidence>
<dbReference type="InterPro" id="IPR001079">
    <property type="entry name" value="Galectin_CRD"/>
</dbReference>
<sequence>MRVLTLMDAYFKVGETLTITGVPKPNAANFNVNICLSESDVALHVDPRFNHLNDIRKVIFSSRQGGTWGSKCYGQGFPFEEGKEFKISIEFKSAEFLVILPDGSVFHFPNRLGAEIYPMIFVNGNVRITSFKINKLGISEFK</sequence>
<dbReference type="PANTHER" id="PTHR11346">
    <property type="entry name" value="GALECTIN"/>
    <property type="match status" value="1"/>
</dbReference>
<dbReference type="GO" id="GO:0043236">
    <property type="term" value="F:laminin binding"/>
    <property type="evidence" value="ECO:0007669"/>
    <property type="project" value="TreeGrafter"/>
</dbReference>
<reference evidence="4 5" key="1">
    <citation type="submission" date="2021-04" db="EMBL/GenBank/DDBJ databases">
        <authorList>
            <consortium name="Wellcome Sanger Institute Data Sharing"/>
        </authorList>
    </citation>
    <scope>NUCLEOTIDE SEQUENCE [LARGE SCALE GENOMIC DNA]</scope>
</reference>
<dbReference type="GO" id="GO:0005615">
    <property type="term" value="C:extracellular space"/>
    <property type="evidence" value="ECO:0007669"/>
    <property type="project" value="TreeGrafter"/>
</dbReference>
<dbReference type="Pfam" id="PF00337">
    <property type="entry name" value="Gal-bind_lectin"/>
    <property type="match status" value="1"/>
</dbReference>
<dbReference type="Proteomes" id="UP000265040">
    <property type="component" value="Chromosome 21"/>
</dbReference>
<protein>
    <recommendedName>
        <fullName evidence="2">Galectin</fullName>
    </recommendedName>
</protein>
<dbReference type="PROSITE" id="PS51304">
    <property type="entry name" value="GALECTIN"/>
    <property type="match status" value="1"/>
</dbReference>
<dbReference type="AlphaFoldDB" id="A0AAQ6IID2"/>
<dbReference type="Gene3D" id="2.60.120.200">
    <property type="match status" value="1"/>
</dbReference>
<proteinExistence type="predicted"/>
<dbReference type="CDD" id="cd00070">
    <property type="entry name" value="GLECT"/>
    <property type="match status" value="1"/>
</dbReference>
<dbReference type="FunFam" id="2.60.120.200:FF:000021">
    <property type="entry name" value="Galectin"/>
    <property type="match status" value="1"/>
</dbReference>
<evidence type="ECO:0000256" key="2">
    <source>
        <dbReference type="RuleBase" id="RU102079"/>
    </source>
</evidence>
<feature type="domain" description="Galectin" evidence="3">
    <location>
        <begin position="3"/>
        <end position="134"/>
    </location>
</feature>
<dbReference type="SMART" id="SM00908">
    <property type="entry name" value="Gal-bind_lectin"/>
    <property type="match status" value="1"/>
</dbReference>
<evidence type="ECO:0000256" key="1">
    <source>
        <dbReference type="ARBA" id="ARBA00022734"/>
    </source>
</evidence>
<reference evidence="4" key="3">
    <citation type="submission" date="2025-09" db="UniProtKB">
        <authorList>
            <consortium name="Ensembl"/>
        </authorList>
    </citation>
    <scope>IDENTIFICATION</scope>
</reference>
<keyword evidence="1 2" id="KW-0430">Lectin</keyword>
<organism evidence="4 5">
    <name type="scientific">Anabas testudineus</name>
    <name type="common">Climbing perch</name>
    <name type="synonym">Anthias testudineus</name>
    <dbReference type="NCBI Taxonomy" id="64144"/>
    <lineage>
        <taxon>Eukaryota</taxon>
        <taxon>Metazoa</taxon>
        <taxon>Chordata</taxon>
        <taxon>Craniata</taxon>
        <taxon>Vertebrata</taxon>
        <taxon>Euteleostomi</taxon>
        <taxon>Actinopterygii</taxon>
        <taxon>Neopterygii</taxon>
        <taxon>Teleostei</taxon>
        <taxon>Neoteleostei</taxon>
        <taxon>Acanthomorphata</taxon>
        <taxon>Anabantaria</taxon>
        <taxon>Anabantiformes</taxon>
        <taxon>Anabantoidei</taxon>
        <taxon>Anabantidae</taxon>
        <taxon>Anabas</taxon>
    </lineage>
</organism>
<reference evidence="4" key="2">
    <citation type="submission" date="2025-08" db="UniProtKB">
        <authorList>
            <consortium name="Ensembl"/>
        </authorList>
    </citation>
    <scope>IDENTIFICATION</scope>
</reference>
<dbReference type="InterPro" id="IPR013320">
    <property type="entry name" value="ConA-like_dom_sf"/>
</dbReference>
<keyword evidence="5" id="KW-1185">Reference proteome</keyword>
<dbReference type="GO" id="GO:0016936">
    <property type="term" value="F:galactoside binding"/>
    <property type="evidence" value="ECO:0007669"/>
    <property type="project" value="TreeGrafter"/>
</dbReference>
<dbReference type="SMART" id="SM00276">
    <property type="entry name" value="GLECT"/>
    <property type="match status" value="1"/>
</dbReference>
<name>A0AAQ6IID2_ANATE</name>